<feature type="domain" description="Aspartate/ornithine carbamoyltransferase Asp/Orn-binding" evidence="11">
    <location>
        <begin position="161"/>
        <end position="315"/>
    </location>
</feature>
<comment type="function">
    <text evidence="1">Reversibly catalyzes the transfer of the carbamoyl group from carbamoyl phosphate (CP) to the N(epsilon) atom of ornithine (ORN) to produce L-citrulline.</text>
</comment>
<comment type="subcellular location">
    <subcellularLocation>
        <location evidence="2 10">Cytoplasm</location>
    </subcellularLocation>
</comment>
<evidence type="ECO:0000313" key="13">
    <source>
        <dbReference type="EMBL" id="RJX36966.1"/>
    </source>
</evidence>
<dbReference type="NCBIfam" id="NF001986">
    <property type="entry name" value="PRK00779.1"/>
    <property type="match status" value="1"/>
</dbReference>
<evidence type="ECO:0000259" key="11">
    <source>
        <dbReference type="Pfam" id="PF00185"/>
    </source>
</evidence>
<dbReference type="PROSITE" id="PS00097">
    <property type="entry name" value="CARBAMOYLTRANSFERASE"/>
    <property type="match status" value="1"/>
</dbReference>
<dbReference type="PANTHER" id="PTHR45753">
    <property type="entry name" value="ORNITHINE CARBAMOYLTRANSFERASE, MITOCHONDRIAL"/>
    <property type="match status" value="1"/>
</dbReference>
<evidence type="ECO:0000256" key="6">
    <source>
        <dbReference type="ARBA" id="ARBA00016634"/>
    </source>
</evidence>
<feature type="binding site" evidence="10">
    <location>
        <position position="91"/>
    </location>
    <ligand>
        <name>carbamoyl phosphate</name>
        <dbReference type="ChEBI" id="CHEBI:58228"/>
    </ligand>
</feature>
<dbReference type="GO" id="GO:0042450">
    <property type="term" value="P:L-arginine biosynthetic process via ornithine"/>
    <property type="evidence" value="ECO:0007669"/>
    <property type="project" value="UniProtKB-UniRule"/>
</dbReference>
<dbReference type="SUPFAM" id="SSF53671">
    <property type="entry name" value="Aspartate/ornithine carbamoyltransferase"/>
    <property type="match status" value="1"/>
</dbReference>
<dbReference type="AlphaFoldDB" id="A0A3A6PBB0"/>
<dbReference type="InterPro" id="IPR002292">
    <property type="entry name" value="Orn/put_carbamltrans"/>
</dbReference>
<evidence type="ECO:0000256" key="10">
    <source>
        <dbReference type="HAMAP-Rule" id="MF_01109"/>
    </source>
</evidence>
<dbReference type="Proteomes" id="UP000267798">
    <property type="component" value="Unassembled WGS sequence"/>
</dbReference>
<dbReference type="Pfam" id="PF02729">
    <property type="entry name" value="OTCace_N"/>
    <property type="match status" value="1"/>
</dbReference>
<accession>A0A3A6PBB0</accession>
<evidence type="ECO:0000256" key="5">
    <source>
        <dbReference type="ARBA" id="ARBA00013007"/>
    </source>
</evidence>
<feature type="domain" description="Aspartate/ornithine carbamoyltransferase carbamoyl-P binding" evidence="12">
    <location>
        <begin position="15"/>
        <end position="155"/>
    </location>
</feature>
<evidence type="ECO:0000256" key="9">
    <source>
        <dbReference type="ARBA" id="ARBA00048772"/>
    </source>
</evidence>
<protein>
    <recommendedName>
        <fullName evidence="6 10">Ornithine carbamoyltransferase</fullName>
        <shortName evidence="10">OTCase</shortName>
        <ecNumber evidence="5 10">2.1.3.3</ecNumber>
    </recommendedName>
</protein>
<dbReference type="PRINTS" id="PR00100">
    <property type="entry name" value="AOTCASE"/>
</dbReference>
<keyword evidence="7 10" id="KW-0963">Cytoplasm</keyword>
<dbReference type="InterPro" id="IPR036901">
    <property type="entry name" value="Asp/Orn_carbamoylTrfase_sf"/>
</dbReference>
<dbReference type="PANTHER" id="PTHR45753:SF3">
    <property type="entry name" value="ORNITHINE TRANSCARBAMYLASE, MITOCHONDRIAL"/>
    <property type="match status" value="1"/>
</dbReference>
<evidence type="ECO:0000256" key="2">
    <source>
        <dbReference type="ARBA" id="ARBA00004496"/>
    </source>
</evidence>
<dbReference type="OrthoDB" id="9802587at2"/>
<dbReference type="GO" id="GO:0005737">
    <property type="term" value="C:cytoplasm"/>
    <property type="evidence" value="ECO:0007669"/>
    <property type="project" value="UniProtKB-SubCell"/>
</dbReference>
<comment type="catalytic activity">
    <reaction evidence="9 10">
        <text>carbamoyl phosphate + L-ornithine = L-citrulline + phosphate + H(+)</text>
        <dbReference type="Rhea" id="RHEA:19513"/>
        <dbReference type="ChEBI" id="CHEBI:15378"/>
        <dbReference type="ChEBI" id="CHEBI:43474"/>
        <dbReference type="ChEBI" id="CHEBI:46911"/>
        <dbReference type="ChEBI" id="CHEBI:57743"/>
        <dbReference type="ChEBI" id="CHEBI:58228"/>
        <dbReference type="EC" id="2.1.3.3"/>
    </reaction>
</comment>
<feature type="binding site" evidence="10">
    <location>
        <begin position="142"/>
        <end position="145"/>
    </location>
    <ligand>
        <name>carbamoyl phosphate</name>
        <dbReference type="ChEBI" id="CHEBI:58228"/>
    </ligand>
</feature>
<feature type="binding site" evidence="10">
    <location>
        <begin position="241"/>
        <end position="242"/>
    </location>
    <ligand>
        <name>L-ornithine</name>
        <dbReference type="ChEBI" id="CHEBI:46911"/>
    </ligand>
</feature>
<proteinExistence type="inferred from homology"/>
<dbReference type="InterPro" id="IPR006131">
    <property type="entry name" value="Asp_carbamoyltransf_Asp/Orn-bd"/>
</dbReference>
<evidence type="ECO:0000259" key="12">
    <source>
        <dbReference type="Pfam" id="PF02729"/>
    </source>
</evidence>
<dbReference type="GO" id="GO:0019240">
    <property type="term" value="P:citrulline biosynthetic process"/>
    <property type="evidence" value="ECO:0007669"/>
    <property type="project" value="TreeGrafter"/>
</dbReference>
<evidence type="ECO:0000256" key="3">
    <source>
        <dbReference type="ARBA" id="ARBA00004975"/>
    </source>
</evidence>
<feature type="binding site" evidence="10">
    <location>
        <position position="305"/>
    </location>
    <ligand>
        <name>carbamoyl phosphate</name>
        <dbReference type="ChEBI" id="CHEBI:58228"/>
    </ligand>
</feature>
<evidence type="ECO:0000256" key="7">
    <source>
        <dbReference type="ARBA" id="ARBA00022490"/>
    </source>
</evidence>
<dbReference type="InterPro" id="IPR006130">
    <property type="entry name" value="Asp/Orn_carbamoylTrfase"/>
</dbReference>
<feature type="binding site" evidence="10">
    <location>
        <begin position="277"/>
        <end position="278"/>
    </location>
    <ligand>
        <name>carbamoyl phosphate</name>
        <dbReference type="ChEBI" id="CHEBI:58228"/>
    </ligand>
</feature>
<dbReference type="HAMAP" id="MF_01109">
    <property type="entry name" value="OTCase"/>
    <property type="match status" value="1"/>
</dbReference>
<reference evidence="13 14" key="1">
    <citation type="submission" date="2018-09" db="EMBL/GenBank/DDBJ databases">
        <title>Paenibacillus aracenensis nov. sp. isolated from a cave in southern Spain.</title>
        <authorList>
            <person name="Jurado V."/>
            <person name="Gutierrez-Patricio S."/>
            <person name="Gonzalez-Pimentel J.L."/>
            <person name="Miller A.Z."/>
            <person name="Laiz L."/>
            <person name="Saiz-Jimenez C."/>
        </authorList>
    </citation>
    <scope>NUCLEOTIDE SEQUENCE [LARGE SCALE GENOMIC DNA]</scope>
    <source>
        <strain evidence="13 14">JCM 19203</strain>
    </source>
</reference>
<comment type="pathway">
    <text evidence="3">Amino-acid biosynthesis; L-arginine biosynthesis; L-arginine from L-ornithine and carbamoyl phosphate: step 1/3.</text>
</comment>
<dbReference type="GO" id="GO:0004585">
    <property type="term" value="F:ornithine carbamoyltransferase activity"/>
    <property type="evidence" value="ECO:0007669"/>
    <property type="project" value="UniProtKB-UniRule"/>
</dbReference>
<evidence type="ECO:0000256" key="4">
    <source>
        <dbReference type="ARBA" id="ARBA00007805"/>
    </source>
</evidence>
<feature type="binding site" evidence="10">
    <location>
        <position position="173"/>
    </location>
    <ligand>
        <name>L-ornithine</name>
        <dbReference type="ChEBI" id="CHEBI:46911"/>
    </ligand>
</feature>
<evidence type="ECO:0000256" key="8">
    <source>
        <dbReference type="ARBA" id="ARBA00022679"/>
    </source>
</evidence>
<dbReference type="InterPro" id="IPR024904">
    <property type="entry name" value="OTCase_ArgI"/>
</dbReference>
<evidence type="ECO:0000313" key="14">
    <source>
        <dbReference type="Proteomes" id="UP000267798"/>
    </source>
</evidence>
<feature type="binding site" evidence="10">
    <location>
        <position position="237"/>
    </location>
    <ligand>
        <name>L-ornithine</name>
        <dbReference type="ChEBI" id="CHEBI:46911"/>
    </ligand>
</feature>
<feature type="binding site" evidence="10">
    <location>
        <begin position="64"/>
        <end position="67"/>
    </location>
    <ligand>
        <name>carbamoyl phosphate</name>
        <dbReference type="ChEBI" id="CHEBI:58228"/>
    </ligand>
</feature>
<dbReference type="RefSeq" id="WP_120114358.1">
    <property type="nucleotide sequence ID" value="NZ_QXQB01000008.1"/>
</dbReference>
<dbReference type="InterPro" id="IPR006132">
    <property type="entry name" value="Asp/Orn_carbamoyltranf_P-bd"/>
</dbReference>
<keyword evidence="8 10" id="KW-0808">Transferase</keyword>
<dbReference type="Pfam" id="PF00185">
    <property type="entry name" value="OTCace"/>
    <property type="match status" value="1"/>
</dbReference>
<name>A0A3A6PBB0_9BACL</name>
<dbReference type="GO" id="GO:0016597">
    <property type="term" value="F:amino acid binding"/>
    <property type="evidence" value="ECO:0007669"/>
    <property type="project" value="InterPro"/>
</dbReference>
<feature type="binding site" evidence="10">
    <location>
        <position position="115"/>
    </location>
    <ligand>
        <name>carbamoyl phosphate</name>
        <dbReference type="ChEBI" id="CHEBI:58228"/>
    </ligand>
</feature>
<dbReference type="FunFam" id="3.40.50.1370:FF:000008">
    <property type="entry name" value="Ornithine carbamoyltransferase"/>
    <property type="match status" value="1"/>
</dbReference>
<organism evidence="13 14">
    <name type="scientific">Paenibacillus pinisoli</name>
    <dbReference type="NCBI Taxonomy" id="1276110"/>
    <lineage>
        <taxon>Bacteria</taxon>
        <taxon>Bacillati</taxon>
        <taxon>Bacillota</taxon>
        <taxon>Bacilli</taxon>
        <taxon>Bacillales</taxon>
        <taxon>Paenibacillaceae</taxon>
        <taxon>Paenibacillus</taxon>
    </lineage>
</organism>
<gene>
    <name evidence="13" type="primary">argF</name>
    <name evidence="13" type="ORF">D3P09_26040</name>
</gene>
<comment type="caution">
    <text evidence="13">The sequence shown here is derived from an EMBL/GenBank/DDBJ whole genome shotgun (WGS) entry which is preliminary data.</text>
</comment>
<dbReference type="FunFam" id="3.40.50.1370:FF:000016">
    <property type="entry name" value="Ornithine carbamoyltransferase"/>
    <property type="match status" value="1"/>
</dbReference>
<dbReference type="NCBIfam" id="TIGR00658">
    <property type="entry name" value="orni_carb_tr"/>
    <property type="match status" value="1"/>
</dbReference>
<keyword evidence="14" id="KW-1185">Reference proteome</keyword>
<evidence type="ECO:0000256" key="1">
    <source>
        <dbReference type="ARBA" id="ARBA00003822"/>
    </source>
</evidence>
<sequence>MQAVNEEMAHSLKGRDFLMLVDFTKEELHYLINLAIDLKQKQKAGETHHILKGKTLGMIFEKSSTRTRVSFEVGMYQLGGQGLFLSSNDLQIGRGETIWDTAQTLSRYLDGIMIRTFAHRKVVELARGATIPVINGLTDLSHPCQALADFQTIYEKKGTLEGLKMAYIGDGNNMAHSLMMGAAKLGMHMSIATPEGYEPDSDLVRQTQANAAETGSRLVICHDPKEAVADADIIYTDVWASMGQEAEQKEREVAFANFQVNDELAKYAKKDFQFMHCLPAHRGEEVSESVIDGAQSIIFDQAENRLHAQKAIMAAIMS</sequence>
<dbReference type="EC" id="2.1.3.3" evidence="5 10"/>
<dbReference type="PRINTS" id="PR00102">
    <property type="entry name" value="OTCASE"/>
</dbReference>
<dbReference type="EMBL" id="QXQB01000008">
    <property type="protein sequence ID" value="RJX36966.1"/>
    <property type="molecule type" value="Genomic_DNA"/>
</dbReference>
<dbReference type="Gene3D" id="3.40.50.1370">
    <property type="entry name" value="Aspartate/ornithine carbamoyltransferase"/>
    <property type="match status" value="2"/>
</dbReference>
<comment type="similarity">
    <text evidence="4 10">Belongs to the aspartate/ornithine carbamoyltransferase superfamily. OTCase family.</text>
</comment>